<evidence type="ECO:0008006" key="3">
    <source>
        <dbReference type="Google" id="ProtNLM"/>
    </source>
</evidence>
<evidence type="ECO:0000313" key="2">
    <source>
        <dbReference type="EMBL" id="CBX72774.1"/>
    </source>
</evidence>
<organism evidence="2">
    <name type="scientific">Yersinia enterocolitica W22703</name>
    <dbReference type="NCBI Taxonomy" id="913028"/>
    <lineage>
        <taxon>Bacteria</taxon>
        <taxon>Pseudomonadati</taxon>
        <taxon>Pseudomonadota</taxon>
        <taxon>Gammaproteobacteria</taxon>
        <taxon>Enterobacterales</taxon>
        <taxon>Yersiniaceae</taxon>
        <taxon>Yersinia</taxon>
    </lineage>
</organism>
<dbReference type="AlphaFoldDB" id="F4N3W6"/>
<dbReference type="Gene3D" id="2.60.40.2040">
    <property type="entry name" value="CFA/I fimbrial subunit E, pilin domain"/>
    <property type="match status" value="1"/>
</dbReference>
<evidence type="ECO:0000256" key="1">
    <source>
        <dbReference type="SAM" id="SignalP"/>
    </source>
</evidence>
<keyword evidence="1" id="KW-0732">Signal</keyword>
<dbReference type="InterPro" id="IPR007540">
    <property type="entry name" value="Fimbrial_CS1-type"/>
</dbReference>
<protein>
    <recommendedName>
        <fullName evidence="3">Alpha-related fimbriae minor subunit 1</fullName>
    </recommendedName>
</protein>
<dbReference type="GO" id="GO:0009289">
    <property type="term" value="C:pilus"/>
    <property type="evidence" value="ECO:0007669"/>
    <property type="project" value="InterPro"/>
</dbReference>
<gene>
    <name evidence="2" type="ORF">YEW_HW35140</name>
</gene>
<accession>F4N3W6</accession>
<name>F4N3W6_YEREN</name>
<dbReference type="Pfam" id="PF04449">
    <property type="entry name" value="Fimbrial_CS1"/>
    <property type="match status" value="1"/>
</dbReference>
<sequence>MGLNTTDSQVSMMKKTLLSIMTVVALASSTISYAQPFEKDIPVTAEINGSISMTKDTGAALNDITLDYDHTKNDGSYEYTENITIESNTGSKVNIKLRNPLVLEADTNGPVKVFDDVVVKLGSAELNGAGVNFNLSAHNQLNRALTIKAKKPATALSGEIYIGTLQLTIEDTI</sequence>
<proteinExistence type="predicted"/>
<feature type="chain" id="PRO_5003318878" description="Alpha-related fimbriae minor subunit 1" evidence="1">
    <location>
        <begin position="35"/>
        <end position="173"/>
    </location>
</feature>
<feature type="signal peptide" evidence="1">
    <location>
        <begin position="1"/>
        <end position="34"/>
    </location>
</feature>
<reference evidence="2" key="1">
    <citation type="journal article" date="2011" name="BMC Genomics">
        <title>Shotgun sequencing of Yersinia enterocolitica strain W22703 (biotype 2, serotype O:9): genomic evidence for oscillation between invertebrates and mammals.</title>
        <authorList>
            <person name="Fuchs T.M."/>
            <person name="Brandt K."/>
            <person name="Starke M."/>
            <person name="Rattei T."/>
        </authorList>
    </citation>
    <scope>NUCLEOTIDE SEQUENCE</scope>
</reference>
<dbReference type="EMBL" id="FR718698">
    <property type="protein sequence ID" value="CBX72774.1"/>
    <property type="molecule type" value="Genomic_DNA"/>
</dbReference>